<evidence type="ECO:0000256" key="4">
    <source>
        <dbReference type="ARBA" id="ARBA00022679"/>
    </source>
</evidence>
<dbReference type="CDD" id="cd00082">
    <property type="entry name" value="HisKA"/>
    <property type="match status" value="1"/>
</dbReference>
<dbReference type="InterPro" id="IPR036890">
    <property type="entry name" value="HATPase_C_sf"/>
</dbReference>
<protein>
    <recommendedName>
        <fullName evidence="2">histidine kinase</fullName>
        <ecNumber evidence="2">2.7.13.3</ecNumber>
    </recommendedName>
</protein>
<dbReference type="SUPFAM" id="SSF55874">
    <property type="entry name" value="ATPase domain of HSP90 chaperone/DNA topoisomerase II/histidine kinase"/>
    <property type="match status" value="1"/>
</dbReference>
<evidence type="ECO:0000256" key="1">
    <source>
        <dbReference type="ARBA" id="ARBA00000085"/>
    </source>
</evidence>
<keyword evidence="6" id="KW-0902">Two-component regulatory system</keyword>
<dbReference type="PANTHER" id="PTHR45453">
    <property type="entry name" value="PHOSPHATE REGULON SENSOR PROTEIN PHOR"/>
    <property type="match status" value="1"/>
</dbReference>
<sequence length="426" mass="48833">MKRRKLHIVIFIVAVLGLFIVQYQYLRIGLNLAKVQFSKNMGIASQAIKKDLFEENELTFLIGKSITKDDSYFKLSMDSVQSATGHFFNDFLKDRLAVNGIATDFSYQLFSRDSTDYLTSPIVFREGDKLNAYPIELDGYLPALVGKSLVLELQFKDINTYFLFQLNGLTIPSLIFMLAIIMVVIWVLRSFYWQGKLITTTNEFINNLTHELKTPVFSIGLATKILEKDLDEKHKPIVAIIRQQMERLKVHIDKVLELGSMENNRKVLVFTDADFRPVLKRLCEEFQTLGALENLQFSYELQDGEYHLSAAVSHLENAIINLLENAKKYSEDPKIHLEAYMDKKFLVVSVRDNGIGVDKKDQQRIFDKYFRVTQGNLHTVKGYGLGLHYVKHVVDSHNGHIKVESELGKGTTITIEIPLKKNGKRV</sequence>
<dbReference type="SMART" id="SM00387">
    <property type="entry name" value="HATPase_c"/>
    <property type="match status" value="1"/>
</dbReference>
<keyword evidence="3" id="KW-0597">Phosphoprotein</keyword>
<keyword evidence="4" id="KW-0808">Transferase</keyword>
<feature type="transmembrane region" description="Helical" evidence="7">
    <location>
        <begin position="169"/>
        <end position="188"/>
    </location>
</feature>
<gene>
    <name evidence="9" type="ORF">ABXZ32_15130</name>
</gene>
<dbReference type="EMBL" id="JBEWYP010000011">
    <property type="protein sequence ID" value="MET7030740.1"/>
    <property type="molecule type" value="Genomic_DNA"/>
</dbReference>
<dbReference type="InterPro" id="IPR004358">
    <property type="entry name" value="Sig_transdc_His_kin-like_C"/>
</dbReference>
<dbReference type="PANTHER" id="PTHR45453:SF1">
    <property type="entry name" value="PHOSPHATE REGULON SENSOR PROTEIN PHOR"/>
    <property type="match status" value="1"/>
</dbReference>
<dbReference type="RefSeq" id="WP_354619529.1">
    <property type="nucleotide sequence ID" value="NZ_JBEWYP010000011.1"/>
</dbReference>
<evidence type="ECO:0000313" key="10">
    <source>
        <dbReference type="Proteomes" id="UP001549773"/>
    </source>
</evidence>
<dbReference type="PRINTS" id="PR00344">
    <property type="entry name" value="BCTRLSENSOR"/>
</dbReference>
<comment type="catalytic activity">
    <reaction evidence="1">
        <text>ATP + protein L-histidine = ADP + protein N-phospho-L-histidine.</text>
        <dbReference type="EC" id="2.7.13.3"/>
    </reaction>
</comment>
<comment type="caution">
    <text evidence="9">The sequence shown here is derived from an EMBL/GenBank/DDBJ whole genome shotgun (WGS) entry which is preliminary data.</text>
</comment>
<evidence type="ECO:0000256" key="2">
    <source>
        <dbReference type="ARBA" id="ARBA00012438"/>
    </source>
</evidence>
<dbReference type="Pfam" id="PF00512">
    <property type="entry name" value="HisKA"/>
    <property type="match status" value="1"/>
</dbReference>
<dbReference type="InterPro" id="IPR003594">
    <property type="entry name" value="HATPase_dom"/>
</dbReference>
<feature type="transmembrane region" description="Helical" evidence="7">
    <location>
        <begin position="7"/>
        <end position="26"/>
    </location>
</feature>
<dbReference type="Gene3D" id="1.10.287.130">
    <property type="match status" value="1"/>
</dbReference>
<keyword evidence="5 9" id="KW-0418">Kinase</keyword>
<dbReference type="PROSITE" id="PS50109">
    <property type="entry name" value="HIS_KIN"/>
    <property type="match status" value="1"/>
</dbReference>
<dbReference type="InterPro" id="IPR036097">
    <property type="entry name" value="HisK_dim/P_sf"/>
</dbReference>
<dbReference type="Pfam" id="PF02518">
    <property type="entry name" value="HATPase_c"/>
    <property type="match status" value="1"/>
</dbReference>
<evidence type="ECO:0000256" key="7">
    <source>
        <dbReference type="SAM" id="Phobius"/>
    </source>
</evidence>
<evidence type="ECO:0000256" key="5">
    <source>
        <dbReference type="ARBA" id="ARBA00022777"/>
    </source>
</evidence>
<keyword evidence="7" id="KW-0472">Membrane</keyword>
<reference evidence="9 10" key="1">
    <citation type="submission" date="2024-07" db="EMBL/GenBank/DDBJ databases">
        <title>The genome sequence of type strain Sediminicola luteus GDMCC 1.2596T.</title>
        <authorList>
            <person name="Liu Y."/>
        </authorList>
    </citation>
    <scope>NUCLEOTIDE SEQUENCE [LARGE SCALE GENOMIC DNA]</scope>
    <source>
        <strain evidence="9 10">GDMCC 1.2596</strain>
    </source>
</reference>
<dbReference type="InterPro" id="IPR003661">
    <property type="entry name" value="HisK_dim/P_dom"/>
</dbReference>
<accession>A0ABV2U0U4</accession>
<proteinExistence type="predicted"/>
<keyword evidence="7" id="KW-0812">Transmembrane</keyword>
<dbReference type="InterPro" id="IPR005467">
    <property type="entry name" value="His_kinase_dom"/>
</dbReference>
<evidence type="ECO:0000313" key="9">
    <source>
        <dbReference type="EMBL" id="MET7030740.1"/>
    </source>
</evidence>
<keyword evidence="10" id="KW-1185">Reference proteome</keyword>
<dbReference type="Proteomes" id="UP001549773">
    <property type="component" value="Unassembled WGS sequence"/>
</dbReference>
<evidence type="ECO:0000256" key="6">
    <source>
        <dbReference type="ARBA" id="ARBA00023012"/>
    </source>
</evidence>
<organism evidence="9 10">
    <name type="scientific">Sediminicola luteus</name>
    <dbReference type="NCBI Taxonomy" id="319238"/>
    <lineage>
        <taxon>Bacteria</taxon>
        <taxon>Pseudomonadati</taxon>
        <taxon>Bacteroidota</taxon>
        <taxon>Flavobacteriia</taxon>
        <taxon>Flavobacteriales</taxon>
        <taxon>Flavobacteriaceae</taxon>
        <taxon>Sediminicola</taxon>
    </lineage>
</organism>
<dbReference type="SUPFAM" id="SSF47384">
    <property type="entry name" value="Homodimeric domain of signal transducing histidine kinase"/>
    <property type="match status" value="1"/>
</dbReference>
<evidence type="ECO:0000259" key="8">
    <source>
        <dbReference type="PROSITE" id="PS50109"/>
    </source>
</evidence>
<keyword evidence="7" id="KW-1133">Transmembrane helix</keyword>
<evidence type="ECO:0000256" key="3">
    <source>
        <dbReference type="ARBA" id="ARBA00022553"/>
    </source>
</evidence>
<name>A0ABV2U0U4_9FLAO</name>
<dbReference type="InterPro" id="IPR050351">
    <property type="entry name" value="BphY/WalK/GraS-like"/>
</dbReference>
<dbReference type="SMART" id="SM00388">
    <property type="entry name" value="HisKA"/>
    <property type="match status" value="1"/>
</dbReference>
<dbReference type="GO" id="GO:0016301">
    <property type="term" value="F:kinase activity"/>
    <property type="evidence" value="ECO:0007669"/>
    <property type="project" value="UniProtKB-KW"/>
</dbReference>
<feature type="domain" description="Histidine kinase" evidence="8">
    <location>
        <begin position="207"/>
        <end position="421"/>
    </location>
</feature>
<dbReference type="Gene3D" id="3.30.565.10">
    <property type="entry name" value="Histidine kinase-like ATPase, C-terminal domain"/>
    <property type="match status" value="1"/>
</dbReference>
<dbReference type="EC" id="2.7.13.3" evidence="2"/>